<dbReference type="AlphaFoldDB" id="A0A845G958"/>
<dbReference type="EMBL" id="WWCW01000095">
    <property type="protein sequence ID" value="MYM89945.1"/>
    <property type="molecule type" value="Genomic_DNA"/>
</dbReference>
<dbReference type="PANTHER" id="PTHR30469:SF11">
    <property type="entry name" value="BLL4320 PROTEIN"/>
    <property type="match status" value="1"/>
</dbReference>
<protein>
    <submittedName>
        <fullName evidence="5">Efflux RND transporter periplasmic adaptor subunit</fullName>
    </submittedName>
</protein>
<evidence type="ECO:0000313" key="6">
    <source>
        <dbReference type="Proteomes" id="UP000470302"/>
    </source>
</evidence>
<accession>A0A845G958</accession>
<sequence>MTKRMFIMIGAVLVLIAVLAFGKFLQIKKLIASSPKPGAQTVTAIKAEVSEWQPQLTSVGTLVPVRGVDVTSEIAGLVRQVRFKSGDEVKAGQVLFEMNADADIAQLRALQAAADLSATVLKRDKLQFAAQAISQAQLDNDEADLKSRKALAAQQQAVVDKKTIRAPFAGKLGITAVNPGQYLNPGDKLVTLQTIDTVYVDFFVPQKQLAGLSIGQKLNLSADAYPGVAFPGKVTSISPKVDAATRNVQVEATVPNAKRQLLPGMFASVSLDQGDKKKYLTLPQTAITYNPYGSTVFVLAPPPANAKDTLKDDKGNAHLVAQQVFVTTGPTRGDQVAILTGLKEGQTVVTSGQLKLKNGTPAVIDNKVQPANNPNPTPQEH</sequence>
<dbReference type="RefSeq" id="WP_161098797.1">
    <property type="nucleotide sequence ID" value="NZ_WWCW01000095.1"/>
</dbReference>
<organism evidence="5 6">
    <name type="scientific">Duganella vulcania</name>
    <dbReference type="NCBI Taxonomy" id="2692166"/>
    <lineage>
        <taxon>Bacteria</taxon>
        <taxon>Pseudomonadati</taxon>
        <taxon>Pseudomonadota</taxon>
        <taxon>Betaproteobacteria</taxon>
        <taxon>Burkholderiales</taxon>
        <taxon>Oxalobacteraceae</taxon>
        <taxon>Telluria group</taxon>
        <taxon>Duganella</taxon>
    </lineage>
</organism>
<feature type="region of interest" description="Disordered" evidence="2">
    <location>
        <begin position="360"/>
        <end position="381"/>
    </location>
</feature>
<dbReference type="Gene3D" id="2.40.50.100">
    <property type="match status" value="1"/>
</dbReference>
<dbReference type="Pfam" id="PF25917">
    <property type="entry name" value="BSH_RND"/>
    <property type="match status" value="1"/>
</dbReference>
<proteinExistence type="inferred from homology"/>
<dbReference type="InterPro" id="IPR058792">
    <property type="entry name" value="Beta-barrel_RND_2"/>
</dbReference>
<evidence type="ECO:0000259" key="3">
    <source>
        <dbReference type="Pfam" id="PF25917"/>
    </source>
</evidence>
<dbReference type="SUPFAM" id="SSF111369">
    <property type="entry name" value="HlyD-like secretion proteins"/>
    <property type="match status" value="1"/>
</dbReference>
<dbReference type="InterPro" id="IPR006143">
    <property type="entry name" value="RND_pump_MFP"/>
</dbReference>
<reference evidence="5 6" key="1">
    <citation type="submission" date="2020-01" db="EMBL/GenBank/DDBJ databases">
        <title>Novel species isolated from a subtropical stream in China.</title>
        <authorList>
            <person name="Lu H."/>
        </authorList>
    </citation>
    <scope>NUCLEOTIDE SEQUENCE [LARGE SCALE GENOMIC DNA]</scope>
    <source>
        <strain evidence="5 6">FT82W</strain>
    </source>
</reference>
<dbReference type="FunFam" id="2.40.30.170:FF:000010">
    <property type="entry name" value="Efflux RND transporter periplasmic adaptor subunit"/>
    <property type="match status" value="1"/>
</dbReference>
<dbReference type="GO" id="GO:1990281">
    <property type="term" value="C:efflux pump complex"/>
    <property type="evidence" value="ECO:0007669"/>
    <property type="project" value="TreeGrafter"/>
</dbReference>
<name>A0A845G958_9BURK</name>
<evidence type="ECO:0000256" key="1">
    <source>
        <dbReference type="ARBA" id="ARBA00009477"/>
    </source>
</evidence>
<dbReference type="Gene3D" id="2.40.420.20">
    <property type="match status" value="1"/>
</dbReference>
<dbReference type="Proteomes" id="UP000470302">
    <property type="component" value="Unassembled WGS sequence"/>
</dbReference>
<evidence type="ECO:0000256" key="2">
    <source>
        <dbReference type="SAM" id="MobiDB-lite"/>
    </source>
</evidence>
<dbReference type="Gene3D" id="2.40.30.170">
    <property type="match status" value="1"/>
</dbReference>
<dbReference type="PANTHER" id="PTHR30469">
    <property type="entry name" value="MULTIDRUG RESISTANCE PROTEIN MDTA"/>
    <property type="match status" value="1"/>
</dbReference>
<dbReference type="NCBIfam" id="TIGR01730">
    <property type="entry name" value="RND_mfp"/>
    <property type="match status" value="1"/>
</dbReference>
<gene>
    <name evidence="5" type="ORF">GTP91_22590</name>
</gene>
<feature type="domain" description="Multidrug resistance protein MdtA-like barrel-sandwich hybrid" evidence="3">
    <location>
        <begin position="67"/>
        <end position="189"/>
    </location>
</feature>
<feature type="domain" description="CusB-like beta-barrel" evidence="4">
    <location>
        <begin position="197"/>
        <end position="273"/>
    </location>
</feature>
<comment type="similarity">
    <text evidence="1">Belongs to the membrane fusion protein (MFP) (TC 8.A.1) family.</text>
</comment>
<dbReference type="InterPro" id="IPR058625">
    <property type="entry name" value="MdtA-like_BSH"/>
</dbReference>
<dbReference type="GO" id="GO:0015562">
    <property type="term" value="F:efflux transmembrane transporter activity"/>
    <property type="evidence" value="ECO:0007669"/>
    <property type="project" value="TreeGrafter"/>
</dbReference>
<dbReference type="Pfam" id="PF25954">
    <property type="entry name" value="Beta-barrel_RND_2"/>
    <property type="match status" value="1"/>
</dbReference>
<evidence type="ECO:0000259" key="4">
    <source>
        <dbReference type="Pfam" id="PF25954"/>
    </source>
</evidence>
<evidence type="ECO:0000313" key="5">
    <source>
        <dbReference type="EMBL" id="MYM89945.1"/>
    </source>
</evidence>
<comment type="caution">
    <text evidence="5">The sequence shown here is derived from an EMBL/GenBank/DDBJ whole genome shotgun (WGS) entry which is preliminary data.</text>
</comment>